<dbReference type="GO" id="GO:0046872">
    <property type="term" value="F:metal ion binding"/>
    <property type="evidence" value="ECO:0007669"/>
    <property type="project" value="UniProtKB-KW"/>
</dbReference>
<dbReference type="AlphaFoldDB" id="A0A8H5AFY0"/>
<dbReference type="Gene3D" id="3.10.180.10">
    <property type="entry name" value="2,3-Dihydroxybiphenyl 1,2-Dioxygenase, domain 1"/>
    <property type="match status" value="2"/>
</dbReference>
<evidence type="ECO:0000259" key="2">
    <source>
        <dbReference type="PROSITE" id="PS51819"/>
    </source>
</evidence>
<reference evidence="3" key="1">
    <citation type="submission" date="2020-02" db="EMBL/GenBank/DDBJ databases">
        <title>Identification and distribution of gene clusters putatively required for synthesis of sphingolipid metabolism inhibitors in phylogenetically diverse species of the filamentous fungus Fusarium.</title>
        <authorList>
            <person name="Kim H.-S."/>
            <person name="Busman M."/>
            <person name="Brown D.W."/>
            <person name="Divon H."/>
            <person name="Uhlig S."/>
            <person name="Proctor R.H."/>
        </authorList>
    </citation>
    <scope>NUCLEOTIDE SEQUENCE [LARGE SCALE GENOMIC DNA]</scope>
    <source>
        <strain evidence="3">NRRL 39464</strain>
    </source>
</reference>
<proteinExistence type="predicted"/>
<dbReference type="GO" id="GO:0004493">
    <property type="term" value="F:methylmalonyl-CoA epimerase activity"/>
    <property type="evidence" value="ECO:0007669"/>
    <property type="project" value="TreeGrafter"/>
</dbReference>
<feature type="domain" description="VOC" evidence="2">
    <location>
        <begin position="205"/>
        <end position="333"/>
    </location>
</feature>
<dbReference type="GO" id="GO:0046491">
    <property type="term" value="P:L-methylmalonyl-CoA metabolic process"/>
    <property type="evidence" value="ECO:0007669"/>
    <property type="project" value="TreeGrafter"/>
</dbReference>
<keyword evidence="1" id="KW-0479">Metal-binding</keyword>
<dbReference type="Proteomes" id="UP000558688">
    <property type="component" value="Unassembled WGS sequence"/>
</dbReference>
<dbReference type="Pfam" id="PF00903">
    <property type="entry name" value="Glyoxalase"/>
    <property type="match status" value="1"/>
</dbReference>
<dbReference type="InterPro" id="IPR029068">
    <property type="entry name" value="Glyas_Bleomycin-R_OHBP_Dase"/>
</dbReference>
<evidence type="ECO:0000313" key="4">
    <source>
        <dbReference type="Proteomes" id="UP000558688"/>
    </source>
</evidence>
<dbReference type="PANTHER" id="PTHR43048">
    <property type="entry name" value="METHYLMALONYL-COA EPIMERASE"/>
    <property type="match status" value="1"/>
</dbReference>
<name>A0A8H5AFY0_FUSOX</name>
<dbReference type="SUPFAM" id="SSF54593">
    <property type="entry name" value="Glyoxalase/Bleomycin resistance protein/Dihydroxybiphenyl dioxygenase"/>
    <property type="match status" value="1"/>
</dbReference>
<dbReference type="EMBL" id="JAAFOW010001057">
    <property type="protein sequence ID" value="KAF5262575.1"/>
    <property type="molecule type" value="Genomic_DNA"/>
</dbReference>
<dbReference type="InterPro" id="IPR004360">
    <property type="entry name" value="Glyas_Fos-R_dOase_dom"/>
</dbReference>
<organism evidence="3 4">
    <name type="scientific">Fusarium oxysporum</name>
    <name type="common">Fusarium vascular wilt</name>
    <dbReference type="NCBI Taxonomy" id="5507"/>
    <lineage>
        <taxon>Eukaryota</taxon>
        <taxon>Fungi</taxon>
        <taxon>Dikarya</taxon>
        <taxon>Ascomycota</taxon>
        <taxon>Pezizomycotina</taxon>
        <taxon>Sordariomycetes</taxon>
        <taxon>Hypocreomycetidae</taxon>
        <taxon>Hypocreales</taxon>
        <taxon>Nectriaceae</taxon>
        <taxon>Fusarium</taxon>
        <taxon>Fusarium oxysporum species complex</taxon>
    </lineage>
</organism>
<dbReference type="FunFam" id="3.10.180.10:FF:000034">
    <property type="entry name" value="Glyoxalase/Bleomycin resistance protein/Dihydroxybiphenyl dioxygenase"/>
    <property type="match status" value="1"/>
</dbReference>
<accession>A0A8H5AFY0</accession>
<protein>
    <recommendedName>
        <fullName evidence="2">VOC domain-containing protein</fullName>
    </recommendedName>
</protein>
<comment type="caution">
    <text evidence="3">The sequence shown here is derived from an EMBL/GenBank/DDBJ whole genome shotgun (WGS) entry which is preliminary data.</text>
</comment>
<evidence type="ECO:0000313" key="3">
    <source>
        <dbReference type="EMBL" id="KAF5262575.1"/>
    </source>
</evidence>
<dbReference type="InterPro" id="IPR051785">
    <property type="entry name" value="MMCE/EMCE_epimerase"/>
</dbReference>
<dbReference type="PANTHER" id="PTHR43048:SF3">
    <property type="entry name" value="METHYLMALONYL-COA EPIMERASE, MITOCHONDRIAL"/>
    <property type="match status" value="1"/>
</dbReference>
<dbReference type="InterPro" id="IPR037523">
    <property type="entry name" value="VOC_core"/>
</dbReference>
<evidence type="ECO:0000256" key="1">
    <source>
        <dbReference type="ARBA" id="ARBA00022723"/>
    </source>
</evidence>
<gene>
    <name evidence="3" type="ORF">FOXYS1_6698</name>
</gene>
<dbReference type="GO" id="GO:0005739">
    <property type="term" value="C:mitochondrion"/>
    <property type="evidence" value="ECO:0007669"/>
    <property type="project" value="TreeGrafter"/>
</dbReference>
<dbReference type="PROSITE" id="PS51819">
    <property type="entry name" value="VOC"/>
    <property type="match status" value="1"/>
</dbReference>
<sequence>MNVDIPLTNKGGTLDQWHAGPLEFEGQDAWRQRLKIDVSKQIRLRELAHMRYVHVDIPAITQFLLDLHQKLTAAEDFGMTMAHESEKRMYWKGYGPYPYVYVVEKGDKPEFLGGTFRVDSYAELEKASKLPGSSTITALDDEPWGGHMVTVYDPVGYPINLMYGQSMVPVEEGTIPPPIVMNYEDRKERLNAFQRFTQGPAAVHKLGHYGICYADFDQAYDFWIRTFNFVPSDVVYAPPAPGDEKTNVAAFLHIDLGEEYTDHHTFFLGASPRQRIHHCSFEVHDFDTQLLGHQWLERKGYKSVWGVGRHYLGSQIFDYWWDTTGYMIEHYADGDLVNWTTKVGLAAANDEALSVWGPNRPIDWIK</sequence>